<accession>A0AAV0VEF0</accession>
<dbReference type="PANTHER" id="PTHR42648:SF28">
    <property type="entry name" value="TRANSPOSON-ENCODED PROTEIN WITH RIBONUCLEASE H-LIKE AND RETROVIRUS ZINC FINGER-LIKE DOMAINS"/>
    <property type="match status" value="1"/>
</dbReference>
<dbReference type="InterPro" id="IPR057670">
    <property type="entry name" value="SH3_retrovirus"/>
</dbReference>
<evidence type="ECO:0000259" key="2">
    <source>
        <dbReference type="Pfam" id="PF25597"/>
    </source>
</evidence>
<evidence type="ECO:0000313" key="3">
    <source>
        <dbReference type="EMBL" id="CAI5747547.1"/>
    </source>
</evidence>
<name>A0AAV0VEF0_9STRA</name>
<gene>
    <name evidence="3" type="ORF">PDE001_LOCUS12441</name>
</gene>
<protein>
    <recommendedName>
        <fullName evidence="2">Retroviral polymerase SH3-like domain-containing protein</fullName>
    </recommendedName>
</protein>
<reference evidence="3" key="1">
    <citation type="submission" date="2022-12" db="EMBL/GenBank/DDBJ databases">
        <authorList>
            <person name="Webb A."/>
        </authorList>
    </citation>
    <scope>NUCLEOTIDE SEQUENCE</scope>
    <source>
        <strain evidence="3">Pd1</strain>
    </source>
</reference>
<proteinExistence type="predicted"/>
<feature type="domain" description="Retroviral polymerase SH3-like" evidence="2">
    <location>
        <begin position="61"/>
        <end position="113"/>
    </location>
</feature>
<feature type="compositionally biased region" description="Basic residues" evidence="1">
    <location>
        <begin position="180"/>
        <end position="191"/>
    </location>
</feature>
<evidence type="ECO:0000256" key="1">
    <source>
        <dbReference type="SAM" id="MobiDB-lite"/>
    </source>
</evidence>
<keyword evidence="4" id="KW-1185">Reference proteome</keyword>
<feature type="region of interest" description="Disordered" evidence="1">
    <location>
        <begin position="140"/>
        <end position="217"/>
    </location>
</feature>
<evidence type="ECO:0000313" key="4">
    <source>
        <dbReference type="Proteomes" id="UP001162029"/>
    </source>
</evidence>
<dbReference type="Pfam" id="PF25597">
    <property type="entry name" value="SH3_retrovirus"/>
    <property type="match status" value="1"/>
</dbReference>
<dbReference type="EMBL" id="CANTFM010002699">
    <property type="protein sequence ID" value="CAI5747547.1"/>
    <property type="molecule type" value="Genomic_DNA"/>
</dbReference>
<dbReference type="AlphaFoldDB" id="A0AAV0VEF0"/>
<dbReference type="InterPro" id="IPR039537">
    <property type="entry name" value="Retrotran_Ty1/copia-like"/>
</dbReference>
<sequence length="217" mass="23992">MVRCMIFDSGIALTFWSDATDYAAYILNRSPTRANANRASPLELLTGQVPDLTDIVVFGSPCMVFRDTKKKNFERHAVRGYIIGKNDETKGYKVLLSKDRKVTTTRHISAIETLGAAANEQIRQALKKLGVDELKRTENGHSTVVAGGDNARDSSAVSKEELDGLRSSRNAKKTAEGSKLRRSMRKKKKSRRQIEADDDDEEVLPPEAEPHLMGGSA</sequence>
<organism evidence="3 4">
    <name type="scientific">Peronospora destructor</name>
    <dbReference type="NCBI Taxonomy" id="86335"/>
    <lineage>
        <taxon>Eukaryota</taxon>
        <taxon>Sar</taxon>
        <taxon>Stramenopiles</taxon>
        <taxon>Oomycota</taxon>
        <taxon>Peronosporomycetes</taxon>
        <taxon>Peronosporales</taxon>
        <taxon>Peronosporaceae</taxon>
        <taxon>Peronospora</taxon>
    </lineage>
</organism>
<dbReference type="Proteomes" id="UP001162029">
    <property type="component" value="Unassembled WGS sequence"/>
</dbReference>
<comment type="caution">
    <text evidence="3">The sequence shown here is derived from an EMBL/GenBank/DDBJ whole genome shotgun (WGS) entry which is preliminary data.</text>
</comment>
<dbReference type="PANTHER" id="PTHR42648">
    <property type="entry name" value="TRANSPOSASE, PUTATIVE-RELATED"/>
    <property type="match status" value="1"/>
</dbReference>